<gene>
    <name evidence="2" type="ORF">MGYG_02501</name>
</gene>
<proteinExistence type="predicted"/>
<dbReference type="Pfam" id="PF23151">
    <property type="entry name" value="NuiA_2"/>
    <property type="match status" value="1"/>
</dbReference>
<dbReference type="InParanoid" id="E4UMX5"/>
<dbReference type="OrthoDB" id="5366485at2759"/>
<dbReference type="eggNOG" id="ENOG502SBFH">
    <property type="taxonomic scope" value="Eukaryota"/>
</dbReference>
<keyword evidence="3" id="KW-1185">Reference proteome</keyword>
<dbReference type="AlphaFoldDB" id="E4UMX5"/>
<dbReference type="Proteomes" id="UP000002669">
    <property type="component" value="Unassembled WGS sequence"/>
</dbReference>
<feature type="region of interest" description="Disordered" evidence="1">
    <location>
        <begin position="14"/>
        <end position="46"/>
    </location>
</feature>
<evidence type="ECO:0000313" key="2">
    <source>
        <dbReference type="EMBL" id="EFQ99489.1"/>
    </source>
</evidence>
<evidence type="ECO:0000313" key="3">
    <source>
        <dbReference type="Proteomes" id="UP000002669"/>
    </source>
</evidence>
<organism evidence="3">
    <name type="scientific">Arthroderma gypseum (strain ATCC MYA-4604 / CBS 118893)</name>
    <name type="common">Microsporum gypseum</name>
    <dbReference type="NCBI Taxonomy" id="535722"/>
    <lineage>
        <taxon>Eukaryota</taxon>
        <taxon>Fungi</taxon>
        <taxon>Dikarya</taxon>
        <taxon>Ascomycota</taxon>
        <taxon>Pezizomycotina</taxon>
        <taxon>Eurotiomycetes</taxon>
        <taxon>Eurotiomycetidae</taxon>
        <taxon>Onygenales</taxon>
        <taxon>Arthrodermataceae</taxon>
        <taxon>Nannizzia</taxon>
    </lineage>
</organism>
<sequence>MSSDAAYAAFLDKANEGLDNATTSNKQPEGQEGEDSGFISSKRLDVDEQQIPPSLHTKATYASETDMPFEPVVLHADHFPSADEFKQLAYSNKHDALEVSILSPTQFDPRGKYKEVIERVMESSSSDGSIQVYRVQHDHARVEYWLLAVDEGRLLGLKARAIET</sequence>
<reference evidence="3" key="1">
    <citation type="journal article" date="2012" name="MBio">
        <title>Comparative genome analysis of Trichophyton rubrum and related dermatophytes reveals candidate genes involved in infection.</title>
        <authorList>
            <person name="Martinez D.A."/>
            <person name="Oliver B.G."/>
            <person name="Graeser Y."/>
            <person name="Goldberg J.M."/>
            <person name="Li W."/>
            <person name="Martinez-Rossi N.M."/>
            <person name="Monod M."/>
            <person name="Shelest E."/>
            <person name="Barton R.C."/>
            <person name="Birch E."/>
            <person name="Brakhage A.A."/>
            <person name="Chen Z."/>
            <person name="Gurr S.J."/>
            <person name="Heiman D."/>
            <person name="Heitman J."/>
            <person name="Kosti I."/>
            <person name="Rossi A."/>
            <person name="Saif S."/>
            <person name="Samalova M."/>
            <person name="Saunders C.W."/>
            <person name="Shea T."/>
            <person name="Summerbell R.C."/>
            <person name="Xu J."/>
            <person name="Young S."/>
            <person name="Zeng Q."/>
            <person name="Birren B.W."/>
            <person name="Cuomo C.A."/>
            <person name="White T.C."/>
        </authorList>
    </citation>
    <scope>NUCLEOTIDE SEQUENCE [LARGE SCALE GENOMIC DNA]</scope>
    <source>
        <strain evidence="3">ATCC MYA-4604 / CBS 118893</strain>
    </source>
</reference>
<dbReference type="InterPro" id="IPR056539">
    <property type="entry name" value="NuiA-like"/>
</dbReference>
<dbReference type="RefSeq" id="XP_003174972.1">
    <property type="nucleotide sequence ID" value="XM_003174924.1"/>
</dbReference>
<dbReference type="HOGENOM" id="CLU_092474_2_0_1"/>
<dbReference type="OMA" id="DVKVYRV"/>
<name>E4UMX5_ARTGP</name>
<dbReference type="PANTHER" id="PTHR42093:SF1">
    <property type="match status" value="1"/>
</dbReference>
<accession>E4UMX5</accession>
<dbReference type="VEuPathDB" id="FungiDB:MGYG_02501"/>
<evidence type="ECO:0000256" key="1">
    <source>
        <dbReference type="SAM" id="MobiDB-lite"/>
    </source>
</evidence>
<dbReference type="EMBL" id="DS989823">
    <property type="protein sequence ID" value="EFQ99489.1"/>
    <property type="molecule type" value="Genomic_DNA"/>
</dbReference>
<dbReference type="PANTHER" id="PTHR42093">
    <property type="match status" value="1"/>
</dbReference>
<dbReference type="GeneID" id="10030274"/>
<protein>
    <submittedName>
        <fullName evidence="2">Uncharacterized protein</fullName>
    </submittedName>
</protein>